<organism evidence="1 2">
    <name type="scientific">Basidiobolus ranarum</name>
    <dbReference type="NCBI Taxonomy" id="34480"/>
    <lineage>
        <taxon>Eukaryota</taxon>
        <taxon>Fungi</taxon>
        <taxon>Fungi incertae sedis</taxon>
        <taxon>Zoopagomycota</taxon>
        <taxon>Entomophthoromycotina</taxon>
        <taxon>Basidiobolomycetes</taxon>
        <taxon>Basidiobolales</taxon>
        <taxon>Basidiobolaceae</taxon>
        <taxon>Basidiobolus</taxon>
    </lineage>
</organism>
<keyword evidence="2" id="KW-1185">Reference proteome</keyword>
<name>A0ABR2WI02_9FUNG</name>
<protein>
    <submittedName>
        <fullName evidence="1">Uncharacterized protein</fullName>
    </submittedName>
</protein>
<comment type="caution">
    <text evidence="1">The sequence shown here is derived from an EMBL/GenBank/DDBJ whole genome shotgun (WGS) entry which is preliminary data.</text>
</comment>
<evidence type="ECO:0000313" key="2">
    <source>
        <dbReference type="Proteomes" id="UP001479436"/>
    </source>
</evidence>
<dbReference type="Proteomes" id="UP001479436">
    <property type="component" value="Unassembled WGS sequence"/>
</dbReference>
<reference evidence="1 2" key="1">
    <citation type="submission" date="2023-04" db="EMBL/GenBank/DDBJ databases">
        <title>Genome of Basidiobolus ranarum AG-B5.</title>
        <authorList>
            <person name="Stajich J.E."/>
            <person name="Carter-House D."/>
            <person name="Gryganskyi A."/>
        </authorList>
    </citation>
    <scope>NUCLEOTIDE SEQUENCE [LARGE SCALE GENOMIC DNA]</scope>
    <source>
        <strain evidence="1 2">AG-B5</strain>
    </source>
</reference>
<proteinExistence type="predicted"/>
<gene>
    <name evidence="1" type="ORF">K7432_014183</name>
</gene>
<dbReference type="EMBL" id="JASJQH010001546">
    <property type="protein sequence ID" value="KAK9761133.1"/>
    <property type="molecule type" value="Genomic_DNA"/>
</dbReference>
<sequence>MSASKIQFSKAVRKNQEMFLIAILQDKELKDISTAMTEVLQECHDVLLEELRELQPAREEDHAIETSSSEPVNKAFYCVHPL</sequence>
<evidence type="ECO:0000313" key="1">
    <source>
        <dbReference type="EMBL" id="KAK9761133.1"/>
    </source>
</evidence>
<accession>A0ABR2WI02</accession>